<gene>
    <name evidence="1" type="ORF">RZN05_15410</name>
</gene>
<comment type="caution">
    <text evidence="1">The sequence shown here is derived from an EMBL/GenBank/DDBJ whole genome shotgun (WGS) entry which is preliminary data.</text>
</comment>
<dbReference type="Proteomes" id="UP001273531">
    <property type="component" value="Unassembled WGS sequence"/>
</dbReference>
<reference evidence="1 2" key="1">
    <citation type="submission" date="2023-10" db="EMBL/GenBank/DDBJ databases">
        <title>Sphingomonas sp. HF-S4 16S ribosomal RNA gene Genome sequencing and assembly.</title>
        <authorList>
            <person name="Lee H."/>
        </authorList>
    </citation>
    <scope>NUCLEOTIDE SEQUENCE [LARGE SCALE GENOMIC DNA]</scope>
    <source>
        <strain evidence="1 2">HF-S4</strain>
    </source>
</reference>
<accession>A0ABU3YAF9</accession>
<evidence type="ECO:0000313" key="2">
    <source>
        <dbReference type="Proteomes" id="UP001273531"/>
    </source>
</evidence>
<protein>
    <submittedName>
        <fullName evidence="1">Uncharacterized protein</fullName>
    </submittedName>
</protein>
<dbReference type="RefSeq" id="WP_317227452.1">
    <property type="nucleotide sequence ID" value="NZ_JAWJEJ010000001.1"/>
</dbReference>
<organism evidence="1 2">
    <name type="scientific">Sphingomonas agrestis</name>
    <dbReference type="NCBI Taxonomy" id="3080540"/>
    <lineage>
        <taxon>Bacteria</taxon>
        <taxon>Pseudomonadati</taxon>
        <taxon>Pseudomonadota</taxon>
        <taxon>Alphaproteobacteria</taxon>
        <taxon>Sphingomonadales</taxon>
        <taxon>Sphingomonadaceae</taxon>
        <taxon>Sphingomonas</taxon>
    </lineage>
</organism>
<proteinExistence type="predicted"/>
<name>A0ABU3YAF9_9SPHN</name>
<evidence type="ECO:0000313" key="1">
    <source>
        <dbReference type="EMBL" id="MDV3458385.1"/>
    </source>
</evidence>
<keyword evidence="2" id="KW-1185">Reference proteome</keyword>
<dbReference type="EMBL" id="JAWJEJ010000001">
    <property type="protein sequence ID" value="MDV3458385.1"/>
    <property type="molecule type" value="Genomic_DNA"/>
</dbReference>
<sequence>MLLFLVLQASPIPKMPELPTCSFEQSAKLVERKTDLPGDVSAEVERQFGFTKGIAEAGDYFESTDNIRFSDAPRARFLRAYSVGKTWLIWFEKGGSMASGPRLIALAPPSAGGSGPGEISAVPNSYFAGNLCAASRAFLAGVRGVSQGG</sequence>